<keyword evidence="3" id="KW-1185">Reference proteome</keyword>
<protein>
    <submittedName>
        <fullName evidence="2">Uncharacterized protein</fullName>
    </submittedName>
</protein>
<dbReference type="EMBL" id="JAQQBR010001834">
    <property type="protein sequence ID" value="KAK0161941.1"/>
    <property type="molecule type" value="Genomic_DNA"/>
</dbReference>
<gene>
    <name evidence="2" type="ORF">PV327_008336</name>
</gene>
<evidence type="ECO:0000256" key="1">
    <source>
        <dbReference type="SAM" id="MobiDB-lite"/>
    </source>
</evidence>
<reference evidence="2" key="1">
    <citation type="journal article" date="2023" name="bioRxiv">
        <title>Scaffold-level genome assemblies of two parasitoid biocontrol wasps reveal the parthenogenesis mechanism and an associated novel virus.</title>
        <authorList>
            <person name="Inwood S."/>
            <person name="Skelly J."/>
            <person name="Guhlin J."/>
            <person name="Harrop T."/>
            <person name="Goldson S."/>
            <person name="Dearden P."/>
        </authorList>
    </citation>
    <scope>NUCLEOTIDE SEQUENCE</scope>
    <source>
        <strain evidence="2">Lincoln</strain>
        <tissue evidence="2">Whole body</tissue>
    </source>
</reference>
<organism evidence="2 3">
    <name type="scientific">Microctonus hyperodae</name>
    <name type="common">Parasitoid wasp</name>
    <dbReference type="NCBI Taxonomy" id="165561"/>
    <lineage>
        <taxon>Eukaryota</taxon>
        <taxon>Metazoa</taxon>
        <taxon>Ecdysozoa</taxon>
        <taxon>Arthropoda</taxon>
        <taxon>Hexapoda</taxon>
        <taxon>Insecta</taxon>
        <taxon>Pterygota</taxon>
        <taxon>Neoptera</taxon>
        <taxon>Endopterygota</taxon>
        <taxon>Hymenoptera</taxon>
        <taxon>Apocrita</taxon>
        <taxon>Ichneumonoidea</taxon>
        <taxon>Braconidae</taxon>
        <taxon>Euphorinae</taxon>
        <taxon>Microctonus</taxon>
    </lineage>
</organism>
<sequence length="98" mass="10647">MITNNSRLIHGIAIPSSFEHQIVVAQSLFDTDGVYGVDGGGMSVGHRGTSSLRDANQPVEEKTHDNKRRYDRRRGRGGETPARGLANTSLTIIRSTAI</sequence>
<feature type="region of interest" description="Disordered" evidence="1">
    <location>
        <begin position="40"/>
        <end position="86"/>
    </location>
</feature>
<evidence type="ECO:0000313" key="2">
    <source>
        <dbReference type="EMBL" id="KAK0161941.1"/>
    </source>
</evidence>
<dbReference type="Proteomes" id="UP001168972">
    <property type="component" value="Unassembled WGS sequence"/>
</dbReference>
<proteinExistence type="predicted"/>
<name>A0AA39F2Y2_MICHY</name>
<dbReference type="AlphaFoldDB" id="A0AA39F2Y2"/>
<evidence type="ECO:0000313" key="3">
    <source>
        <dbReference type="Proteomes" id="UP001168972"/>
    </source>
</evidence>
<comment type="caution">
    <text evidence="2">The sequence shown here is derived from an EMBL/GenBank/DDBJ whole genome shotgun (WGS) entry which is preliminary data.</text>
</comment>
<accession>A0AA39F2Y2</accession>
<reference evidence="2" key="2">
    <citation type="submission" date="2023-03" db="EMBL/GenBank/DDBJ databases">
        <authorList>
            <person name="Inwood S.N."/>
            <person name="Skelly J.G."/>
            <person name="Guhlin J."/>
            <person name="Harrop T.W.R."/>
            <person name="Goldson S.G."/>
            <person name="Dearden P.K."/>
        </authorList>
    </citation>
    <scope>NUCLEOTIDE SEQUENCE</scope>
    <source>
        <strain evidence="2">Lincoln</strain>
        <tissue evidence="2">Whole body</tissue>
    </source>
</reference>
<feature type="compositionally biased region" description="Basic residues" evidence="1">
    <location>
        <begin position="65"/>
        <end position="75"/>
    </location>
</feature>